<dbReference type="EMBL" id="JACASE010000005">
    <property type="protein sequence ID" value="KAF6466202.1"/>
    <property type="molecule type" value="Genomic_DNA"/>
</dbReference>
<dbReference type="Proteomes" id="UP000593571">
    <property type="component" value="Unassembled WGS sequence"/>
</dbReference>
<proteinExistence type="predicted"/>
<accession>A0A7J8H383</accession>
<evidence type="ECO:0000313" key="2">
    <source>
        <dbReference type="Proteomes" id="UP000593571"/>
    </source>
</evidence>
<protein>
    <submittedName>
        <fullName evidence="1">Leucine rich repeat containing 56</fullName>
    </submittedName>
</protein>
<organism evidence="1 2">
    <name type="scientific">Rousettus aegyptiacus</name>
    <name type="common">Egyptian fruit bat</name>
    <name type="synonym">Pteropus aegyptiacus</name>
    <dbReference type="NCBI Taxonomy" id="9407"/>
    <lineage>
        <taxon>Eukaryota</taxon>
        <taxon>Metazoa</taxon>
        <taxon>Chordata</taxon>
        <taxon>Craniata</taxon>
        <taxon>Vertebrata</taxon>
        <taxon>Euteleostomi</taxon>
        <taxon>Mammalia</taxon>
        <taxon>Eutheria</taxon>
        <taxon>Laurasiatheria</taxon>
        <taxon>Chiroptera</taxon>
        <taxon>Yinpterochiroptera</taxon>
        <taxon>Pteropodoidea</taxon>
        <taxon>Pteropodidae</taxon>
        <taxon>Rousettinae</taxon>
        <taxon>Rousettus</taxon>
    </lineage>
</organism>
<dbReference type="PANTHER" id="PTHR22708:SF0">
    <property type="entry name" value="LEUCINE-RICH REPEAT-CONTAINING PROTEIN 56"/>
    <property type="match status" value="1"/>
</dbReference>
<dbReference type="InterPro" id="IPR040091">
    <property type="entry name" value="LRRC56"/>
</dbReference>
<name>A0A7J8H383_ROUAE</name>
<keyword evidence="2" id="KW-1185">Reference proteome</keyword>
<gene>
    <name evidence="1" type="ORF">HJG63_012723</name>
</gene>
<evidence type="ECO:0000313" key="1">
    <source>
        <dbReference type="EMBL" id="KAF6466202.1"/>
    </source>
</evidence>
<comment type="caution">
    <text evidence="1">The sequence shown here is derived from an EMBL/GenBank/DDBJ whole genome shotgun (WGS) entry which is preliminary data.</text>
</comment>
<dbReference type="AlphaFoldDB" id="A0A7J8H383"/>
<dbReference type="PANTHER" id="PTHR22708">
    <property type="entry name" value="LEUCINE-RICH REPEAT-CONTAINING PROTEIN 56"/>
    <property type="match status" value="1"/>
</dbReference>
<sequence>MDRTWDRACGPRPSTASVQVRELSWQGLHNPCPQAEAPGSHGDGHSERLAEECLSPARLQALAQVDDLRLVSVLDLCVDTREHSLGNFGAHLPGLSQLKMNGSRLGSVRYTEVYQIRIKNFIKFSKFWMQKTLGAQRAEKPAGPMAAMCLRGTVWKGAFRNAP</sequence>
<reference evidence="1 2" key="1">
    <citation type="journal article" date="2020" name="Nature">
        <title>Six reference-quality genomes reveal evolution of bat adaptations.</title>
        <authorList>
            <person name="Jebb D."/>
            <person name="Huang Z."/>
            <person name="Pippel M."/>
            <person name="Hughes G.M."/>
            <person name="Lavrichenko K."/>
            <person name="Devanna P."/>
            <person name="Winkler S."/>
            <person name="Jermiin L.S."/>
            <person name="Skirmuntt E.C."/>
            <person name="Katzourakis A."/>
            <person name="Burkitt-Gray L."/>
            <person name="Ray D.A."/>
            <person name="Sullivan K.A.M."/>
            <person name="Roscito J.G."/>
            <person name="Kirilenko B.M."/>
            <person name="Davalos L.M."/>
            <person name="Corthals A.P."/>
            <person name="Power M.L."/>
            <person name="Jones G."/>
            <person name="Ransome R.D."/>
            <person name="Dechmann D.K.N."/>
            <person name="Locatelli A.G."/>
            <person name="Puechmaille S.J."/>
            <person name="Fedrigo O."/>
            <person name="Jarvis E.D."/>
            <person name="Hiller M."/>
            <person name="Vernes S.C."/>
            <person name="Myers E.W."/>
            <person name="Teeling E.C."/>
        </authorList>
    </citation>
    <scope>NUCLEOTIDE SEQUENCE [LARGE SCALE GENOMIC DNA]</scope>
    <source>
        <strain evidence="1">MRouAeg1</strain>
        <tissue evidence="1">Muscle</tissue>
    </source>
</reference>